<organism evidence="1 2">
    <name type="scientific">Purpureocillium lilacinum</name>
    <name type="common">Paecilomyces lilacinus</name>
    <dbReference type="NCBI Taxonomy" id="33203"/>
    <lineage>
        <taxon>Eukaryota</taxon>
        <taxon>Fungi</taxon>
        <taxon>Dikarya</taxon>
        <taxon>Ascomycota</taxon>
        <taxon>Pezizomycotina</taxon>
        <taxon>Sordariomycetes</taxon>
        <taxon>Hypocreomycetidae</taxon>
        <taxon>Hypocreales</taxon>
        <taxon>Ophiocordycipitaceae</taxon>
        <taxon>Purpureocillium</taxon>
    </lineage>
</organism>
<dbReference type="EMBL" id="LSBH01000005">
    <property type="protein sequence ID" value="OAQ78800.1"/>
    <property type="molecule type" value="Genomic_DNA"/>
</dbReference>
<sequence length="107" mass="11978">MAQEGEIGPEWKGAMQRFGWRESAWCSRGPGDFARLYLAAPQCVRMSVAPLWPLVPERPPSVILDSRSGLLLYHHPPSFPSRPPSCTRVAYLKPVCPPPRRAPAETR</sequence>
<proteinExistence type="predicted"/>
<accession>A0A179GN47</accession>
<evidence type="ECO:0000313" key="2">
    <source>
        <dbReference type="Proteomes" id="UP000078240"/>
    </source>
</evidence>
<protein>
    <submittedName>
        <fullName evidence="1">Uncharacterized protein</fullName>
    </submittedName>
</protein>
<dbReference type="AlphaFoldDB" id="A0A179GN47"/>
<evidence type="ECO:0000313" key="1">
    <source>
        <dbReference type="EMBL" id="OAQ78800.1"/>
    </source>
</evidence>
<comment type="caution">
    <text evidence="1">The sequence shown here is derived from an EMBL/GenBank/DDBJ whole genome shotgun (WGS) entry which is preliminary data.</text>
</comment>
<reference evidence="1 2" key="1">
    <citation type="submission" date="2016-01" db="EMBL/GenBank/DDBJ databases">
        <title>Biosynthesis of antibiotic leucinostatins and their inhibition on Phytophthora in bio-control Purpureocillium lilacinum.</title>
        <authorList>
            <person name="Wang G."/>
            <person name="Liu Z."/>
            <person name="Lin R."/>
            <person name="Li E."/>
            <person name="Mao Z."/>
            <person name="Ling J."/>
            <person name="Yin W."/>
            <person name="Xie B."/>
        </authorList>
    </citation>
    <scope>NUCLEOTIDE SEQUENCE [LARGE SCALE GENOMIC DNA]</scope>
    <source>
        <strain evidence="1">PLBJ-1</strain>
    </source>
</reference>
<dbReference type="Proteomes" id="UP000078240">
    <property type="component" value="Unassembled WGS sequence"/>
</dbReference>
<gene>
    <name evidence="1" type="ORF">VFPBJ_06921</name>
</gene>
<name>A0A179GN47_PURLI</name>